<sequence>MLDHFSCSELACPTTGEVRLAAR</sequence>
<evidence type="ECO:0000313" key="1">
    <source>
        <dbReference type="EMBL" id="SVD66654.1"/>
    </source>
</evidence>
<name>A0A382X6Z7_9ZZZZ</name>
<reference evidence="1" key="1">
    <citation type="submission" date="2018-05" db="EMBL/GenBank/DDBJ databases">
        <authorList>
            <person name="Lanie J.A."/>
            <person name="Ng W.-L."/>
            <person name="Kazmierczak K.M."/>
            <person name="Andrzejewski T.M."/>
            <person name="Davidsen T.M."/>
            <person name="Wayne K.J."/>
            <person name="Tettelin H."/>
            <person name="Glass J.I."/>
            <person name="Rusch D."/>
            <person name="Podicherti R."/>
            <person name="Tsui H.-C.T."/>
            <person name="Winkler M.E."/>
        </authorList>
    </citation>
    <scope>NUCLEOTIDE SEQUENCE</scope>
</reference>
<accession>A0A382X6Z7</accession>
<feature type="non-terminal residue" evidence="1">
    <location>
        <position position="23"/>
    </location>
</feature>
<proteinExistence type="predicted"/>
<organism evidence="1">
    <name type="scientific">marine metagenome</name>
    <dbReference type="NCBI Taxonomy" id="408172"/>
    <lineage>
        <taxon>unclassified sequences</taxon>
        <taxon>metagenomes</taxon>
        <taxon>ecological metagenomes</taxon>
    </lineage>
</organism>
<dbReference type="AlphaFoldDB" id="A0A382X6Z7"/>
<dbReference type="EMBL" id="UINC01165325">
    <property type="protein sequence ID" value="SVD66654.1"/>
    <property type="molecule type" value="Genomic_DNA"/>
</dbReference>
<protein>
    <submittedName>
        <fullName evidence="1">Uncharacterized protein</fullName>
    </submittedName>
</protein>
<gene>
    <name evidence="1" type="ORF">METZ01_LOCUS419508</name>
</gene>